<feature type="compositionally biased region" description="Basic and acidic residues" evidence="1">
    <location>
        <begin position="1"/>
        <end position="15"/>
    </location>
</feature>
<dbReference type="AlphaFoldDB" id="A0A4C1X5D4"/>
<dbReference type="Proteomes" id="UP000299102">
    <property type="component" value="Unassembled WGS sequence"/>
</dbReference>
<evidence type="ECO:0000313" key="3">
    <source>
        <dbReference type="Proteomes" id="UP000299102"/>
    </source>
</evidence>
<organism evidence="2 3">
    <name type="scientific">Eumeta variegata</name>
    <name type="common">Bagworm moth</name>
    <name type="synonym">Eumeta japonica</name>
    <dbReference type="NCBI Taxonomy" id="151549"/>
    <lineage>
        <taxon>Eukaryota</taxon>
        <taxon>Metazoa</taxon>
        <taxon>Ecdysozoa</taxon>
        <taxon>Arthropoda</taxon>
        <taxon>Hexapoda</taxon>
        <taxon>Insecta</taxon>
        <taxon>Pterygota</taxon>
        <taxon>Neoptera</taxon>
        <taxon>Endopterygota</taxon>
        <taxon>Lepidoptera</taxon>
        <taxon>Glossata</taxon>
        <taxon>Ditrysia</taxon>
        <taxon>Tineoidea</taxon>
        <taxon>Psychidae</taxon>
        <taxon>Oiketicinae</taxon>
        <taxon>Eumeta</taxon>
    </lineage>
</organism>
<feature type="region of interest" description="Disordered" evidence="1">
    <location>
        <begin position="1"/>
        <end position="20"/>
    </location>
</feature>
<accession>A0A4C1X5D4</accession>
<protein>
    <submittedName>
        <fullName evidence="2">Uncharacterized protein</fullName>
    </submittedName>
</protein>
<keyword evidence="3" id="KW-1185">Reference proteome</keyword>
<evidence type="ECO:0000256" key="1">
    <source>
        <dbReference type="SAM" id="MobiDB-lite"/>
    </source>
</evidence>
<comment type="caution">
    <text evidence="2">The sequence shown here is derived from an EMBL/GenBank/DDBJ whole genome shotgun (WGS) entry which is preliminary data.</text>
</comment>
<reference evidence="2 3" key="1">
    <citation type="journal article" date="2019" name="Commun. Biol.">
        <title>The bagworm genome reveals a unique fibroin gene that provides high tensile strength.</title>
        <authorList>
            <person name="Kono N."/>
            <person name="Nakamura H."/>
            <person name="Ohtoshi R."/>
            <person name="Tomita M."/>
            <person name="Numata K."/>
            <person name="Arakawa K."/>
        </authorList>
    </citation>
    <scope>NUCLEOTIDE SEQUENCE [LARGE SCALE GENOMIC DNA]</scope>
</reference>
<proteinExistence type="predicted"/>
<gene>
    <name evidence="2" type="ORF">EVAR_97335_1</name>
</gene>
<sequence length="90" mass="10075">MARRTLDWRGHESHGAQRGRRCAQKYGVGALKAGARERWFGAGDRTELPVSSRAEFGPIRPINRPEEHHEPVNQPPCTEVETTVDNICLG</sequence>
<feature type="region of interest" description="Disordered" evidence="1">
    <location>
        <begin position="51"/>
        <end position="78"/>
    </location>
</feature>
<name>A0A4C1X5D4_EUMVA</name>
<dbReference type="EMBL" id="BGZK01000749">
    <property type="protein sequence ID" value="GBP58961.1"/>
    <property type="molecule type" value="Genomic_DNA"/>
</dbReference>
<evidence type="ECO:0000313" key="2">
    <source>
        <dbReference type="EMBL" id="GBP58961.1"/>
    </source>
</evidence>